<feature type="transmembrane region" description="Helical" evidence="2">
    <location>
        <begin position="12"/>
        <end position="34"/>
    </location>
</feature>
<reference evidence="3 4" key="1">
    <citation type="journal article" date="2019" name="Sci. Rep.">
        <title>Colletotrichum shisoi sp. nov., an anthracnose pathogen of Perilla frutescens in Japan: molecular phylogenetic, morphological and genomic evidence.</title>
        <authorList>
            <person name="Gan P."/>
            <person name="Tsushima A."/>
            <person name="Hiroyama R."/>
            <person name="Narusaka M."/>
            <person name="Takano Y."/>
            <person name="Narusaka Y."/>
            <person name="Kawaradani M."/>
            <person name="Damm U."/>
            <person name="Shirasu K."/>
        </authorList>
    </citation>
    <scope>NUCLEOTIDE SEQUENCE [LARGE SCALE GENOMIC DNA]</scope>
    <source>
        <strain evidence="3 4">PG-2018a</strain>
    </source>
</reference>
<gene>
    <name evidence="3" type="ORF">CSHISOI_04429</name>
</gene>
<feature type="compositionally biased region" description="Low complexity" evidence="1">
    <location>
        <begin position="436"/>
        <end position="452"/>
    </location>
</feature>
<feature type="region of interest" description="Disordered" evidence="1">
    <location>
        <begin position="425"/>
        <end position="467"/>
    </location>
</feature>
<feature type="transmembrane region" description="Helical" evidence="2">
    <location>
        <begin position="81"/>
        <end position="108"/>
    </location>
</feature>
<dbReference type="Proteomes" id="UP000326340">
    <property type="component" value="Unassembled WGS sequence"/>
</dbReference>
<proteinExistence type="predicted"/>
<dbReference type="OrthoDB" id="3557758at2759"/>
<keyword evidence="2" id="KW-1133">Transmembrane helix</keyword>
<evidence type="ECO:0000313" key="3">
    <source>
        <dbReference type="EMBL" id="TQN71052.1"/>
    </source>
</evidence>
<keyword evidence="2" id="KW-0812">Transmembrane</keyword>
<name>A0A5Q4BVE5_9PEZI</name>
<keyword evidence="4" id="KW-1185">Reference proteome</keyword>
<dbReference type="AlphaFoldDB" id="A0A5Q4BVE5"/>
<feature type="compositionally biased region" description="Polar residues" evidence="1">
    <location>
        <begin position="453"/>
        <end position="467"/>
    </location>
</feature>
<feature type="region of interest" description="Disordered" evidence="1">
    <location>
        <begin position="373"/>
        <end position="401"/>
    </location>
</feature>
<organism evidence="3 4">
    <name type="scientific">Colletotrichum shisoi</name>
    <dbReference type="NCBI Taxonomy" id="2078593"/>
    <lineage>
        <taxon>Eukaryota</taxon>
        <taxon>Fungi</taxon>
        <taxon>Dikarya</taxon>
        <taxon>Ascomycota</taxon>
        <taxon>Pezizomycotina</taxon>
        <taxon>Sordariomycetes</taxon>
        <taxon>Hypocreomycetidae</taxon>
        <taxon>Glomerellales</taxon>
        <taxon>Glomerellaceae</taxon>
        <taxon>Colletotrichum</taxon>
        <taxon>Colletotrichum destructivum species complex</taxon>
    </lineage>
</organism>
<comment type="caution">
    <text evidence="3">The sequence shown here is derived from an EMBL/GenBank/DDBJ whole genome shotgun (WGS) entry which is preliminary data.</text>
</comment>
<accession>A0A5Q4BVE5</accession>
<feature type="region of interest" description="Disordered" evidence="1">
    <location>
        <begin position="285"/>
        <end position="307"/>
    </location>
</feature>
<evidence type="ECO:0000256" key="1">
    <source>
        <dbReference type="SAM" id="MobiDB-lite"/>
    </source>
</evidence>
<keyword evidence="2" id="KW-0472">Membrane</keyword>
<protein>
    <submittedName>
        <fullName evidence="3">Uncharacterized protein</fullName>
    </submittedName>
</protein>
<feature type="non-terminal residue" evidence="3">
    <location>
        <position position="616"/>
    </location>
</feature>
<dbReference type="EMBL" id="PUHP01000309">
    <property type="protein sequence ID" value="TQN71052.1"/>
    <property type="molecule type" value="Genomic_DNA"/>
</dbReference>
<evidence type="ECO:0000256" key="2">
    <source>
        <dbReference type="SAM" id="Phobius"/>
    </source>
</evidence>
<evidence type="ECO:0000313" key="4">
    <source>
        <dbReference type="Proteomes" id="UP000326340"/>
    </source>
</evidence>
<sequence>MPSAEPGSRSLGLVLLAHTTRCIVAIFIHLLGLFRINLRLIPQWFRFLLIAVKLVGRAVAESAGIVSVSTKKTVAAWKGTFAVLLWAVPYTLFLFFFILQAALFVVVLEECETVYLGLRSSRFGTAALGFLLNEELLPPSPLDQPSPDPWDPSIAATDRILSVPERSPLFRALSTPSLFTASQAKKPCSRILTFLKGLSAYLSTMMDAATTQTPPERTRMMTPEQMAIQSLRNLQGPLQPTRVDQSYRVEAATNYISMFKDAVLLEIVKCWQRFPTPMHLGSFLETGPRLSDATQQQTRTERSSHSISAVMGTAASCSTAACAQSSTGTAGTSNTADAAGYSTCKPEGFHASAHRDDTVPNALHSAAKSPVLADYEHSAPCSERQSQHHPQPSGRRDADKKRLAKSRTLTVLSNLTASLSRSSLASFSGSERKASQHTVSSRKTSSSSTFASNAPTRTATPTSPEVNPLIITTAQPSAYWSGRFLSLQDRFQGESLQEKTLSIFVAAHASKSTILDQQREVYQRRGNLPLSTTTALDRYGTNAAVQEAERLSDEDNRCLRIFLHLDALCGTPEAQKSLHAWQEAYARRAGRDVLLPQGASVEKGFVARLFSGSSRR</sequence>